<dbReference type="OrthoDB" id="7809140at2759"/>
<evidence type="ECO:0000313" key="2">
    <source>
        <dbReference type="RefSeq" id="XP_034108909.1"/>
    </source>
</evidence>
<gene>
    <name evidence="2" type="primary">LOC117571050</name>
</gene>
<keyword evidence="1" id="KW-1185">Reference proteome</keyword>
<dbReference type="PANTHER" id="PTHR13333">
    <property type="entry name" value="M-AAA PROTEASE-INTERACTING PROTEIN 1, MITOCHONDRIAL"/>
    <property type="match status" value="1"/>
</dbReference>
<dbReference type="PANTHER" id="PTHR13333:SF5">
    <property type="entry name" value="M-AAA PROTEASE-INTERACTING PROTEIN 1, MITOCHONDRIAL"/>
    <property type="match status" value="1"/>
</dbReference>
<dbReference type="RefSeq" id="XP_034108909.1">
    <property type="nucleotide sequence ID" value="XM_034253018.2"/>
</dbReference>
<protein>
    <submittedName>
        <fullName evidence="2">Uncharacterized protein LOC117571050</fullName>
    </submittedName>
</protein>
<name>A0A6P8X7L1_DROAB</name>
<dbReference type="AlphaFoldDB" id="A0A6P8X7L1"/>
<sequence length="258" mass="30556">MFVKFMCSQLSTISTPRKFNNLLRYPNTAWLQQRRISYHNPRRRGVRLALVQWINGLRSRYCMWKLKRLLAPNFDELDFLFGARQAATIIIKAVHESDWNRIRNCCTDQGSCAIYSLCQSQRSIHYSKLLRFESQHLCQVSPTSVKKQCEDGRNFVYVNLVFVGLRNMRDFATQSEQAEMLQLMRQLLEQSQIPDHNLIIQQRIVLSQFALTLRRELKQSQPNPQEWLVDFYKVFGFKLVNYSPVTLEYRIIEIVKPV</sequence>
<dbReference type="GeneID" id="117571050"/>
<dbReference type="Proteomes" id="UP000515160">
    <property type="component" value="Chromosome 3"/>
</dbReference>
<accession>A0A6P8X7L1</accession>
<evidence type="ECO:0000313" key="1">
    <source>
        <dbReference type="Proteomes" id="UP000515160"/>
    </source>
</evidence>
<dbReference type="GO" id="GO:0032979">
    <property type="term" value="P:protein insertion into mitochondrial inner membrane from matrix"/>
    <property type="evidence" value="ECO:0007669"/>
    <property type="project" value="TreeGrafter"/>
</dbReference>
<dbReference type="GO" id="GO:0005743">
    <property type="term" value="C:mitochondrial inner membrane"/>
    <property type="evidence" value="ECO:0007669"/>
    <property type="project" value="TreeGrafter"/>
</dbReference>
<dbReference type="GO" id="GO:0043022">
    <property type="term" value="F:ribosome binding"/>
    <property type="evidence" value="ECO:0007669"/>
    <property type="project" value="TreeGrafter"/>
</dbReference>
<reference evidence="2" key="1">
    <citation type="submission" date="2025-08" db="UniProtKB">
        <authorList>
            <consortium name="RefSeq"/>
        </authorList>
    </citation>
    <scope>IDENTIFICATION</scope>
    <source>
        <strain evidence="2">15112-1751.03</strain>
        <tissue evidence="2">Whole Adult</tissue>
    </source>
</reference>
<organism evidence="1 2">
    <name type="scientific">Drosophila albomicans</name>
    <name type="common">Fruit fly</name>
    <dbReference type="NCBI Taxonomy" id="7291"/>
    <lineage>
        <taxon>Eukaryota</taxon>
        <taxon>Metazoa</taxon>
        <taxon>Ecdysozoa</taxon>
        <taxon>Arthropoda</taxon>
        <taxon>Hexapoda</taxon>
        <taxon>Insecta</taxon>
        <taxon>Pterygota</taxon>
        <taxon>Neoptera</taxon>
        <taxon>Endopterygota</taxon>
        <taxon>Diptera</taxon>
        <taxon>Brachycera</taxon>
        <taxon>Muscomorpha</taxon>
        <taxon>Ephydroidea</taxon>
        <taxon>Drosophilidae</taxon>
        <taxon>Drosophila</taxon>
    </lineage>
</organism>
<proteinExistence type="predicted"/>